<proteinExistence type="predicted"/>
<dbReference type="AlphaFoldDB" id="A0AAN8G8N2"/>
<accession>A0AAN8G8N2</accession>
<protein>
    <submittedName>
        <fullName evidence="1">Uncharacterized protein</fullName>
    </submittedName>
</protein>
<comment type="caution">
    <text evidence="1">The sequence shown here is derived from an EMBL/GenBank/DDBJ whole genome shotgun (WGS) entry which is preliminary data.</text>
</comment>
<evidence type="ECO:0000313" key="1">
    <source>
        <dbReference type="EMBL" id="KAK6167860.1"/>
    </source>
</evidence>
<dbReference type="Proteomes" id="UP001347796">
    <property type="component" value="Unassembled WGS sequence"/>
</dbReference>
<evidence type="ECO:0000313" key="2">
    <source>
        <dbReference type="Proteomes" id="UP001347796"/>
    </source>
</evidence>
<sequence>MCTYPTDFRKKPNTVLIWDNIDFCEETISGHGTTHHTNGIGIQCTTPVQQPSEITDRVSMPRILAPFKRASSTLVSHHRKKSKGPSTIEIDTECLQLKHILLCTEFNTSKILHI</sequence>
<gene>
    <name evidence="1" type="ORF">SNE40_021792</name>
</gene>
<reference evidence="1 2" key="1">
    <citation type="submission" date="2024-01" db="EMBL/GenBank/DDBJ databases">
        <title>The genome of the rayed Mediterranean limpet Patella caerulea (Linnaeus, 1758).</title>
        <authorList>
            <person name="Anh-Thu Weber A."/>
            <person name="Halstead-Nussloch G."/>
        </authorList>
    </citation>
    <scope>NUCLEOTIDE SEQUENCE [LARGE SCALE GENOMIC DNA]</scope>
    <source>
        <strain evidence="1">AATW-2023a</strain>
        <tissue evidence="1">Whole specimen</tissue>
    </source>
</reference>
<organism evidence="1 2">
    <name type="scientific">Patella caerulea</name>
    <name type="common">Rayed Mediterranean limpet</name>
    <dbReference type="NCBI Taxonomy" id="87958"/>
    <lineage>
        <taxon>Eukaryota</taxon>
        <taxon>Metazoa</taxon>
        <taxon>Spiralia</taxon>
        <taxon>Lophotrochozoa</taxon>
        <taxon>Mollusca</taxon>
        <taxon>Gastropoda</taxon>
        <taxon>Patellogastropoda</taxon>
        <taxon>Patelloidea</taxon>
        <taxon>Patellidae</taxon>
        <taxon>Patella</taxon>
    </lineage>
</organism>
<keyword evidence="2" id="KW-1185">Reference proteome</keyword>
<name>A0AAN8G8N2_PATCE</name>
<dbReference type="EMBL" id="JAZGQO010000018">
    <property type="protein sequence ID" value="KAK6167860.1"/>
    <property type="molecule type" value="Genomic_DNA"/>
</dbReference>